<protein>
    <recommendedName>
        <fullName evidence="2">DUF2917 domain-containing protein</fullName>
    </recommendedName>
</protein>
<sequence length="141" mass="15485">MAEWVTCSSLAASVTLPRRARASKLRRADSGGKGLIKNKATYSEVTPRKEMTMAHSIRLELADGELLVIQLVQPCQLFARSGAHWLTIAGRDICLHDGEAADLPKGKLLLEGRGQLEVRLCASEAKPQHAWLRLGSHYQTV</sequence>
<evidence type="ECO:0000313" key="1">
    <source>
        <dbReference type="EnsemblMetazoa" id="ACOM023949-PA.1"/>
    </source>
</evidence>
<evidence type="ECO:0008006" key="2">
    <source>
        <dbReference type="Google" id="ProtNLM"/>
    </source>
</evidence>
<reference evidence="1" key="1">
    <citation type="submission" date="2022-08" db="UniProtKB">
        <authorList>
            <consortium name="EnsemblMetazoa"/>
        </authorList>
    </citation>
    <scope>IDENTIFICATION</scope>
</reference>
<dbReference type="Proteomes" id="UP000075882">
    <property type="component" value="Unassembled WGS sequence"/>
</dbReference>
<proteinExistence type="predicted"/>
<dbReference type="AlphaFoldDB" id="A0A8W7P355"/>
<organism evidence="1">
    <name type="scientific">Anopheles coluzzii</name>
    <name type="common">African malaria mosquito</name>
    <dbReference type="NCBI Taxonomy" id="1518534"/>
    <lineage>
        <taxon>Eukaryota</taxon>
        <taxon>Metazoa</taxon>
        <taxon>Ecdysozoa</taxon>
        <taxon>Arthropoda</taxon>
        <taxon>Hexapoda</taxon>
        <taxon>Insecta</taxon>
        <taxon>Pterygota</taxon>
        <taxon>Neoptera</taxon>
        <taxon>Endopterygota</taxon>
        <taxon>Diptera</taxon>
        <taxon>Nematocera</taxon>
        <taxon>Culicoidea</taxon>
        <taxon>Culicidae</taxon>
        <taxon>Anophelinae</taxon>
        <taxon>Anopheles</taxon>
    </lineage>
</organism>
<accession>A0A8W7P355</accession>
<name>A0A8W7P355_ANOCL</name>
<dbReference type="EnsemblMetazoa" id="ACOM023949-RA">
    <property type="protein sequence ID" value="ACOM023949-PA.1"/>
    <property type="gene ID" value="ACOM023949"/>
</dbReference>